<accession>U5MTV6</accession>
<dbReference type="KEGG" id="csb:CLSA_c21150"/>
<dbReference type="OrthoDB" id="2339428at2"/>
<sequence>MIYDKQLFLVEPNLKISFEGNLLKFISPIYRDINRYFIPMLEFVRLIGGEFNIAKSKIDILFKGKSQIFINYETDDYKFTVVDSVLYLSLFDICRMLNAKSKWDYDSNSILLYWDRNKHKSYARRPGRIALIRFEDVTAGDGYLDSDNLEKFRIVADYMFSTGVPFHIAWIPRFVDPPNGIDNDISKDYSMPNSNFLFTIEYLLNRNGVIGLHGYTHQYGKEVSADGIEFNEKRNNDEKSIRKRVEAAINIAKRLELPVKFFESPHYAATQFQQSIFEQYFDVIYEGYVGIWGRKIVKSPRNHRTLYIPTPLGYVEGEDGTKKMLDRISHLSQATLASLFYHPDIDFEYIILQNYTSGYPISNYLENSPLHQIVKALYDKRCSFAKITDLCSNNGRNIFIKLSRLFRYFISRIKVMK</sequence>
<dbReference type="AlphaFoldDB" id="U5MTV6"/>
<name>U5MTV6_CLOSA</name>
<evidence type="ECO:0008006" key="3">
    <source>
        <dbReference type="Google" id="ProtNLM"/>
    </source>
</evidence>
<dbReference type="GeneID" id="55474569"/>
<evidence type="ECO:0000313" key="2">
    <source>
        <dbReference type="Proteomes" id="UP000017118"/>
    </source>
</evidence>
<dbReference type="Pfam" id="PF10096">
    <property type="entry name" value="DUF2334"/>
    <property type="match status" value="1"/>
</dbReference>
<dbReference type="EMBL" id="CP006721">
    <property type="protein sequence ID" value="AGX43096.1"/>
    <property type="molecule type" value="Genomic_DNA"/>
</dbReference>
<reference evidence="1 2" key="1">
    <citation type="journal article" date="2013" name="Genome Announc.">
        <title>Complete Genome Sequence of the Solvent Producer Clostridium saccharobutylicum NCP262 (DSM 13864).</title>
        <authorList>
            <person name="Poehlein A."/>
            <person name="Hartwich K."/>
            <person name="Krabben P."/>
            <person name="Ehrenreich A."/>
            <person name="Liebl W."/>
            <person name="Durre P."/>
            <person name="Gottschalk G."/>
            <person name="Daniel R."/>
        </authorList>
    </citation>
    <scope>NUCLEOTIDE SEQUENCE [LARGE SCALE GENOMIC DNA]</scope>
    <source>
        <strain evidence="1">DSM 13864</strain>
    </source>
</reference>
<dbReference type="eggNOG" id="COG5298">
    <property type="taxonomic scope" value="Bacteria"/>
</dbReference>
<dbReference type="Proteomes" id="UP000017118">
    <property type="component" value="Chromosome"/>
</dbReference>
<evidence type="ECO:0000313" key="1">
    <source>
        <dbReference type="EMBL" id="AGX43096.1"/>
    </source>
</evidence>
<dbReference type="RefSeq" id="WP_022746253.1">
    <property type="nucleotide sequence ID" value="NC_022571.1"/>
</dbReference>
<gene>
    <name evidence="1" type="ORF">CLSA_c21150</name>
</gene>
<keyword evidence="2" id="KW-1185">Reference proteome</keyword>
<dbReference type="InterPro" id="IPR018763">
    <property type="entry name" value="DUF2334"/>
</dbReference>
<dbReference type="PATRIC" id="fig|1345695.10.peg.1397"/>
<protein>
    <recommendedName>
        <fullName evidence="3">DUF2334 domain-containing protein</fullName>
    </recommendedName>
</protein>
<dbReference type="HOGENOM" id="CLU_614965_0_0_9"/>
<proteinExistence type="predicted"/>
<organism evidence="1 2">
    <name type="scientific">Clostridium saccharobutylicum DSM 13864</name>
    <dbReference type="NCBI Taxonomy" id="1345695"/>
    <lineage>
        <taxon>Bacteria</taxon>
        <taxon>Bacillati</taxon>
        <taxon>Bacillota</taxon>
        <taxon>Clostridia</taxon>
        <taxon>Eubacteriales</taxon>
        <taxon>Clostridiaceae</taxon>
        <taxon>Clostridium</taxon>
    </lineage>
</organism>